<name>B4R491_DROSI</name>
<sequence>MDIPVLNTNGHERLASLDKACRRHRPLCRVRRSAGTKVTENSWPRMSRRRG</sequence>
<reference evidence="2 3" key="1">
    <citation type="journal article" date="2007" name="Nature">
        <title>Evolution of genes and genomes on the Drosophila phylogeny.</title>
        <authorList>
            <consortium name="Drosophila 12 Genomes Consortium"/>
            <person name="Clark A.G."/>
            <person name="Eisen M.B."/>
            <person name="Smith D.R."/>
            <person name="Bergman C.M."/>
            <person name="Oliver B."/>
            <person name="Markow T.A."/>
            <person name="Kaufman T.C."/>
            <person name="Kellis M."/>
            <person name="Gelbart W."/>
            <person name="Iyer V.N."/>
            <person name="Pollard D.A."/>
            <person name="Sackton T.B."/>
            <person name="Larracuente A.M."/>
            <person name="Singh N.D."/>
            <person name="Abad J.P."/>
            <person name="Abt D.N."/>
            <person name="Adryan B."/>
            <person name="Aguade M."/>
            <person name="Akashi H."/>
            <person name="Anderson W.W."/>
            <person name="Aquadro C.F."/>
            <person name="Ardell D.H."/>
            <person name="Arguello R."/>
            <person name="Artieri C.G."/>
            <person name="Barbash D.A."/>
            <person name="Barker D."/>
            <person name="Barsanti P."/>
            <person name="Batterham P."/>
            <person name="Batzoglou S."/>
            <person name="Begun D."/>
            <person name="Bhutkar A."/>
            <person name="Blanco E."/>
            <person name="Bosak S.A."/>
            <person name="Bradley R.K."/>
            <person name="Brand A.D."/>
            <person name="Brent M.R."/>
            <person name="Brooks A.N."/>
            <person name="Brown R.H."/>
            <person name="Butlin R.K."/>
            <person name="Caggese C."/>
            <person name="Calvi B.R."/>
            <person name="Bernardo de Carvalho A."/>
            <person name="Caspi A."/>
            <person name="Castrezana S."/>
            <person name="Celniker S.E."/>
            <person name="Chang J.L."/>
            <person name="Chapple C."/>
            <person name="Chatterji S."/>
            <person name="Chinwalla A."/>
            <person name="Civetta A."/>
            <person name="Clifton S.W."/>
            <person name="Comeron J.M."/>
            <person name="Costello J.C."/>
            <person name="Coyne J.A."/>
            <person name="Daub J."/>
            <person name="David R.G."/>
            <person name="Delcher A.L."/>
            <person name="Delehaunty K."/>
            <person name="Do C.B."/>
            <person name="Ebling H."/>
            <person name="Edwards K."/>
            <person name="Eickbush T."/>
            <person name="Evans J.D."/>
            <person name="Filipski A."/>
            <person name="Findeiss S."/>
            <person name="Freyhult E."/>
            <person name="Fulton L."/>
            <person name="Fulton R."/>
            <person name="Garcia A.C."/>
            <person name="Gardiner A."/>
            <person name="Garfield D.A."/>
            <person name="Garvin B.E."/>
            <person name="Gibson G."/>
            <person name="Gilbert D."/>
            <person name="Gnerre S."/>
            <person name="Godfrey J."/>
            <person name="Good R."/>
            <person name="Gotea V."/>
            <person name="Gravely B."/>
            <person name="Greenberg A.J."/>
            <person name="Griffiths-Jones S."/>
            <person name="Gross S."/>
            <person name="Guigo R."/>
            <person name="Gustafson E.A."/>
            <person name="Haerty W."/>
            <person name="Hahn M.W."/>
            <person name="Halligan D.L."/>
            <person name="Halpern A.L."/>
            <person name="Halter G.M."/>
            <person name="Han M.V."/>
            <person name="Heger A."/>
            <person name="Hillier L."/>
            <person name="Hinrichs A.S."/>
            <person name="Holmes I."/>
            <person name="Hoskins R.A."/>
            <person name="Hubisz M.J."/>
            <person name="Hultmark D."/>
            <person name="Huntley M.A."/>
            <person name="Jaffe D.B."/>
            <person name="Jagadeeshan S."/>
            <person name="Jeck W.R."/>
            <person name="Johnson J."/>
            <person name="Jones C.D."/>
            <person name="Jordan W.C."/>
            <person name="Karpen G.H."/>
            <person name="Kataoka E."/>
            <person name="Keightley P.D."/>
            <person name="Kheradpour P."/>
            <person name="Kirkness E.F."/>
            <person name="Koerich L.B."/>
            <person name="Kristiansen K."/>
            <person name="Kudrna D."/>
            <person name="Kulathinal R.J."/>
            <person name="Kumar S."/>
            <person name="Kwok R."/>
            <person name="Lander E."/>
            <person name="Langley C.H."/>
            <person name="Lapoint R."/>
            <person name="Lazzaro B.P."/>
            <person name="Lee S.J."/>
            <person name="Levesque L."/>
            <person name="Li R."/>
            <person name="Lin C.F."/>
            <person name="Lin M.F."/>
            <person name="Lindblad-Toh K."/>
            <person name="Llopart A."/>
            <person name="Long M."/>
            <person name="Low L."/>
            <person name="Lozovsky E."/>
            <person name="Lu J."/>
            <person name="Luo M."/>
            <person name="Machado C.A."/>
            <person name="Makalowski W."/>
            <person name="Marzo M."/>
            <person name="Matsuda M."/>
            <person name="Matzkin L."/>
            <person name="McAllister B."/>
            <person name="McBride C.S."/>
            <person name="McKernan B."/>
            <person name="McKernan K."/>
            <person name="Mendez-Lago M."/>
            <person name="Minx P."/>
            <person name="Mollenhauer M.U."/>
            <person name="Montooth K."/>
            <person name="Mount S.M."/>
            <person name="Mu X."/>
            <person name="Myers E."/>
            <person name="Negre B."/>
            <person name="Newfeld S."/>
            <person name="Nielsen R."/>
            <person name="Noor M.A."/>
            <person name="O'Grady P."/>
            <person name="Pachter L."/>
            <person name="Papaceit M."/>
            <person name="Parisi M.J."/>
            <person name="Parisi M."/>
            <person name="Parts L."/>
            <person name="Pedersen J.S."/>
            <person name="Pesole G."/>
            <person name="Phillippy A.M."/>
            <person name="Ponting C.P."/>
            <person name="Pop M."/>
            <person name="Porcelli D."/>
            <person name="Powell J.R."/>
            <person name="Prohaska S."/>
            <person name="Pruitt K."/>
            <person name="Puig M."/>
            <person name="Quesneville H."/>
            <person name="Ram K.R."/>
            <person name="Rand D."/>
            <person name="Rasmussen M.D."/>
            <person name="Reed L.K."/>
            <person name="Reenan R."/>
            <person name="Reily A."/>
            <person name="Remington K.A."/>
            <person name="Rieger T.T."/>
            <person name="Ritchie M.G."/>
            <person name="Robin C."/>
            <person name="Rogers Y.H."/>
            <person name="Rohde C."/>
            <person name="Rozas J."/>
            <person name="Rubenfield M.J."/>
            <person name="Ruiz A."/>
            <person name="Russo S."/>
            <person name="Salzberg S.L."/>
            <person name="Sanchez-Gracia A."/>
            <person name="Saranga D.J."/>
            <person name="Sato H."/>
            <person name="Schaeffer S.W."/>
            <person name="Schatz M.C."/>
            <person name="Schlenke T."/>
            <person name="Schwartz R."/>
            <person name="Segarra C."/>
            <person name="Singh R.S."/>
            <person name="Sirot L."/>
            <person name="Sirota M."/>
            <person name="Sisneros N.B."/>
            <person name="Smith C.D."/>
            <person name="Smith T.F."/>
            <person name="Spieth J."/>
            <person name="Stage D.E."/>
            <person name="Stark A."/>
            <person name="Stephan W."/>
            <person name="Strausberg R.L."/>
            <person name="Strempel S."/>
            <person name="Sturgill D."/>
            <person name="Sutton G."/>
            <person name="Sutton G.G."/>
            <person name="Tao W."/>
            <person name="Teichmann S."/>
            <person name="Tobari Y.N."/>
            <person name="Tomimura Y."/>
            <person name="Tsolas J.M."/>
            <person name="Valente V.L."/>
            <person name="Venter E."/>
            <person name="Venter J.C."/>
            <person name="Vicario S."/>
            <person name="Vieira F.G."/>
            <person name="Vilella A.J."/>
            <person name="Villasante A."/>
            <person name="Walenz B."/>
            <person name="Wang J."/>
            <person name="Wasserman M."/>
            <person name="Watts T."/>
            <person name="Wilson D."/>
            <person name="Wilson R.K."/>
            <person name="Wing R.A."/>
            <person name="Wolfner M.F."/>
            <person name="Wong A."/>
            <person name="Wong G.K."/>
            <person name="Wu C.I."/>
            <person name="Wu G."/>
            <person name="Yamamoto D."/>
            <person name="Yang H.P."/>
            <person name="Yang S.P."/>
            <person name="Yorke J.A."/>
            <person name="Yoshida K."/>
            <person name="Zdobnov E."/>
            <person name="Zhang P."/>
            <person name="Zhang Y."/>
            <person name="Zimin A.V."/>
            <person name="Baldwin J."/>
            <person name="Abdouelleil A."/>
            <person name="Abdulkadir J."/>
            <person name="Abebe A."/>
            <person name="Abera B."/>
            <person name="Abreu J."/>
            <person name="Acer S.C."/>
            <person name="Aftuck L."/>
            <person name="Alexander A."/>
            <person name="An P."/>
            <person name="Anderson E."/>
            <person name="Anderson S."/>
            <person name="Arachi H."/>
            <person name="Azer M."/>
            <person name="Bachantsang P."/>
            <person name="Barry A."/>
            <person name="Bayul T."/>
            <person name="Berlin A."/>
            <person name="Bessette D."/>
            <person name="Bloom T."/>
            <person name="Blye J."/>
            <person name="Boguslavskiy L."/>
            <person name="Bonnet C."/>
            <person name="Boukhgalter B."/>
            <person name="Bourzgui I."/>
            <person name="Brown A."/>
            <person name="Cahill P."/>
            <person name="Channer S."/>
            <person name="Cheshatsang Y."/>
            <person name="Chuda L."/>
            <person name="Citroen M."/>
            <person name="Collymore A."/>
            <person name="Cooke P."/>
            <person name="Costello M."/>
            <person name="D'Aco K."/>
            <person name="Daza R."/>
            <person name="De Haan G."/>
            <person name="DeGray S."/>
            <person name="DeMaso C."/>
            <person name="Dhargay N."/>
            <person name="Dooley K."/>
            <person name="Dooley E."/>
            <person name="Doricent M."/>
            <person name="Dorje P."/>
            <person name="Dorjee K."/>
            <person name="Dupes A."/>
            <person name="Elong R."/>
            <person name="Falk J."/>
            <person name="Farina A."/>
            <person name="Faro S."/>
            <person name="Ferguson D."/>
            <person name="Fisher S."/>
            <person name="Foley C.D."/>
            <person name="Franke A."/>
            <person name="Friedrich D."/>
            <person name="Gadbois L."/>
            <person name="Gearin G."/>
            <person name="Gearin C.R."/>
            <person name="Giannoukos G."/>
            <person name="Goode T."/>
            <person name="Graham J."/>
            <person name="Grandbois E."/>
            <person name="Grewal S."/>
            <person name="Gyaltsen K."/>
            <person name="Hafez N."/>
            <person name="Hagos B."/>
            <person name="Hall J."/>
            <person name="Henson C."/>
            <person name="Hollinger A."/>
            <person name="Honan T."/>
            <person name="Huard M.D."/>
            <person name="Hughes L."/>
            <person name="Hurhula B."/>
            <person name="Husby M.E."/>
            <person name="Kamat A."/>
            <person name="Kanga B."/>
            <person name="Kashin S."/>
            <person name="Khazanovich D."/>
            <person name="Kisner P."/>
            <person name="Lance K."/>
            <person name="Lara M."/>
            <person name="Lee W."/>
            <person name="Lennon N."/>
            <person name="Letendre F."/>
            <person name="LeVine R."/>
            <person name="Lipovsky A."/>
            <person name="Liu X."/>
            <person name="Liu J."/>
            <person name="Liu S."/>
            <person name="Lokyitsang T."/>
            <person name="Lokyitsang Y."/>
            <person name="Lubonja R."/>
            <person name="Lui A."/>
            <person name="MacDonald P."/>
            <person name="Magnisalis V."/>
            <person name="Maru K."/>
            <person name="Matthews C."/>
            <person name="McCusker W."/>
            <person name="McDonough S."/>
            <person name="Mehta T."/>
            <person name="Meldrim J."/>
            <person name="Meneus L."/>
            <person name="Mihai O."/>
            <person name="Mihalev A."/>
            <person name="Mihova T."/>
            <person name="Mittelman R."/>
            <person name="Mlenga V."/>
            <person name="Montmayeur A."/>
            <person name="Mulrain L."/>
            <person name="Navidi A."/>
            <person name="Naylor J."/>
            <person name="Negash T."/>
            <person name="Nguyen T."/>
            <person name="Nguyen N."/>
            <person name="Nicol R."/>
            <person name="Norbu C."/>
            <person name="Norbu N."/>
            <person name="Novod N."/>
            <person name="O'Neill B."/>
            <person name="Osman S."/>
            <person name="Markiewicz E."/>
            <person name="Oyono O.L."/>
            <person name="Patti C."/>
            <person name="Phunkhang P."/>
            <person name="Pierre F."/>
            <person name="Priest M."/>
            <person name="Raghuraman S."/>
            <person name="Rege F."/>
            <person name="Reyes R."/>
            <person name="Rise C."/>
            <person name="Rogov P."/>
            <person name="Ross K."/>
            <person name="Ryan E."/>
            <person name="Settipalli S."/>
            <person name="Shea T."/>
            <person name="Sherpa N."/>
            <person name="Shi L."/>
            <person name="Shih D."/>
            <person name="Sparrow T."/>
            <person name="Spaulding J."/>
            <person name="Stalker J."/>
            <person name="Stange-Thomann N."/>
            <person name="Stavropoulos S."/>
            <person name="Stone C."/>
            <person name="Strader C."/>
            <person name="Tesfaye S."/>
            <person name="Thomson T."/>
            <person name="Thoulutsang Y."/>
            <person name="Thoulutsang D."/>
            <person name="Topham K."/>
            <person name="Topping I."/>
            <person name="Tsamla T."/>
            <person name="Vassiliev H."/>
            <person name="Vo A."/>
            <person name="Wangchuk T."/>
            <person name="Wangdi T."/>
            <person name="Weiand M."/>
            <person name="Wilkinson J."/>
            <person name="Wilson A."/>
            <person name="Yadav S."/>
            <person name="Young G."/>
            <person name="Yu Q."/>
            <person name="Zembek L."/>
            <person name="Zhong D."/>
            <person name="Zimmer A."/>
            <person name="Zwirko Z."/>
            <person name="Jaffe D.B."/>
            <person name="Alvarez P."/>
            <person name="Brockman W."/>
            <person name="Butler J."/>
            <person name="Chin C."/>
            <person name="Gnerre S."/>
            <person name="Grabherr M."/>
            <person name="Kleber M."/>
            <person name="Mauceli E."/>
            <person name="MacCallum I."/>
        </authorList>
    </citation>
    <scope>NUCLEOTIDE SEQUENCE [LARGE SCALE GENOMIC DNA]</scope>
    <source>
        <strain evidence="3">white501</strain>
    </source>
</reference>
<dbReference type="EMBL" id="CM000366">
    <property type="protein sequence ID" value="EDX17033.1"/>
    <property type="molecule type" value="Genomic_DNA"/>
</dbReference>
<evidence type="ECO:0000313" key="2">
    <source>
        <dbReference type="EMBL" id="EDX17033.1"/>
    </source>
</evidence>
<proteinExistence type="predicted"/>
<evidence type="ECO:0000313" key="3">
    <source>
        <dbReference type="Proteomes" id="UP000000304"/>
    </source>
</evidence>
<protein>
    <submittedName>
        <fullName evidence="2">GD16314</fullName>
    </submittedName>
</protein>
<dbReference type="HOGENOM" id="CLU_3108672_0_0_1"/>
<accession>B4R491</accession>
<keyword evidence="3" id="KW-1185">Reference proteome</keyword>
<dbReference type="Proteomes" id="UP000000304">
    <property type="component" value="Chromosome X"/>
</dbReference>
<organism evidence="2 3">
    <name type="scientific">Drosophila simulans</name>
    <name type="common">Fruit fly</name>
    <dbReference type="NCBI Taxonomy" id="7240"/>
    <lineage>
        <taxon>Eukaryota</taxon>
        <taxon>Metazoa</taxon>
        <taxon>Ecdysozoa</taxon>
        <taxon>Arthropoda</taxon>
        <taxon>Hexapoda</taxon>
        <taxon>Insecta</taxon>
        <taxon>Pterygota</taxon>
        <taxon>Neoptera</taxon>
        <taxon>Endopterygota</taxon>
        <taxon>Diptera</taxon>
        <taxon>Brachycera</taxon>
        <taxon>Muscomorpha</taxon>
        <taxon>Ephydroidea</taxon>
        <taxon>Drosophilidae</taxon>
        <taxon>Drosophila</taxon>
        <taxon>Sophophora</taxon>
    </lineage>
</organism>
<gene>
    <name evidence="2" type="primary">Dsim\GD16314</name>
    <name evidence="2" type="ORF">Dsim_GD16314</name>
</gene>
<feature type="region of interest" description="Disordered" evidence="1">
    <location>
        <begin position="32"/>
        <end position="51"/>
    </location>
</feature>
<evidence type="ECO:0000256" key="1">
    <source>
        <dbReference type="SAM" id="MobiDB-lite"/>
    </source>
</evidence>
<dbReference type="AlphaFoldDB" id="B4R491"/>